<keyword evidence="7" id="KW-1185">Reference proteome</keyword>
<dbReference type="PANTHER" id="PTHR43142">
    <property type="entry name" value="CARBOXYLIC ESTER HYDROLASE"/>
    <property type="match status" value="1"/>
</dbReference>
<evidence type="ECO:0000256" key="4">
    <source>
        <dbReference type="ARBA" id="ARBA00023180"/>
    </source>
</evidence>
<proteinExistence type="inferred from homology"/>
<dbReference type="Pfam" id="PF00135">
    <property type="entry name" value="COesterase"/>
    <property type="match status" value="1"/>
</dbReference>
<dbReference type="Proteomes" id="UP001162156">
    <property type="component" value="Unassembled WGS sequence"/>
</dbReference>
<protein>
    <recommendedName>
        <fullName evidence="5">Carboxylesterase type B domain-containing protein</fullName>
    </recommendedName>
</protein>
<dbReference type="GO" id="GO:0052689">
    <property type="term" value="F:carboxylic ester hydrolase activity"/>
    <property type="evidence" value="ECO:0007669"/>
    <property type="project" value="UniProtKB-KW"/>
</dbReference>
<keyword evidence="3" id="KW-0378">Hydrolase</keyword>
<dbReference type="AlphaFoldDB" id="A0AAV8YK81"/>
<evidence type="ECO:0000256" key="2">
    <source>
        <dbReference type="ARBA" id="ARBA00022487"/>
    </source>
</evidence>
<dbReference type="InterPro" id="IPR029058">
    <property type="entry name" value="AB_hydrolase_fold"/>
</dbReference>
<keyword evidence="2" id="KW-0719">Serine esterase</keyword>
<name>A0AAV8YK81_9CUCU</name>
<dbReference type="SUPFAM" id="SSF53474">
    <property type="entry name" value="alpha/beta-Hydrolases"/>
    <property type="match status" value="1"/>
</dbReference>
<comment type="similarity">
    <text evidence="1">Belongs to the type-B carboxylesterase/lipase family.</text>
</comment>
<evidence type="ECO:0000259" key="5">
    <source>
        <dbReference type="Pfam" id="PF00135"/>
    </source>
</evidence>
<reference evidence="6" key="1">
    <citation type="journal article" date="2023" name="Insect Mol. Biol.">
        <title>Genome sequencing provides insights into the evolution of gene families encoding plant cell wall-degrading enzymes in longhorned beetles.</title>
        <authorList>
            <person name="Shin N.R."/>
            <person name="Okamura Y."/>
            <person name="Kirsch R."/>
            <person name="Pauchet Y."/>
        </authorList>
    </citation>
    <scope>NUCLEOTIDE SEQUENCE</scope>
    <source>
        <strain evidence="6">RBIC_L_NR</strain>
    </source>
</reference>
<dbReference type="Gene3D" id="3.40.50.1820">
    <property type="entry name" value="alpha/beta hydrolase"/>
    <property type="match status" value="1"/>
</dbReference>
<organism evidence="6 7">
    <name type="scientific">Rhamnusium bicolor</name>
    <dbReference type="NCBI Taxonomy" id="1586634"/>
    <lineage>
        <taxon>Eukaryota</taxon>
        <taxon>Metazoa</taxon>
        <taxon>Ecdysozoa</taxon>
        <taxon>Arthropoda</taxon>
        <taxon>Hexapoda</taxon>
        <taxon>Insecta</taxon>
        <taxon>Pterygota</taxon>
        <taxon>Neoptera</taxon>
        <taxon>Endopterygota</taxon>
        <taxon>Coleoptera</taxon>
        <taxon>Polyphaga</taxon>
        <taxon>Cucujiformia</taxon>
        <taxon>Chrysomeloidea</taxon>
        <taxon>Cerambycidae</taxon>
        <taxon>Lepturinae</taxon>
        <taxon>Rhagiini</taxon>
        <taxon>Rhamnusium</taxon>
    </lineage>
</organism>
<dbReference type="EMBL" id="JANEYF010002135">
    <property type="protein sequence ID" value="KAJ8951040.1"/>
    <property type="molecule type" value="Genomic_DNA"/>
</dbReference>
<keyword evidence="4" id="KW-0325">Glycoprotein</keyword>
<comment type="caution">
    <text evidence="6">The sequence shown here is derived from an EMBL/GenBank/DDBJ whole genome shotgun (WGS) entry which is preliminary data.</text>
</comment>
<dbReference type="InterPro" id="IPR002018">
    <property type="entry name" value="CarbesteraseB"/>
</dbReference>
<gene>
    <name evidence="6" type="ORF">NQ314_007740</name>
</gene>
<feature type="domain" description="Carboxylesterase type B" evidence="5">
    <location>
        <begin position="2"/>
        <end position="90"/>
    </location>
</feature>
<sequence>MIGACHADDLGYLFKNIMTPELKSGSLESKSVRRFVKLWTNFAKYENPTPDEKELGIIWQPVTEETVNFIDIGEELTADVNPESERMALWREIYQLNPDTAQFL</sequence>
<evidence type="ECO:0000256" key="3">
    <source>
        <dbReference type="ARBA" id="ARBA00022801"/>
    </source>
</evidence>
<accession>A0AAV8YK81</accession>
<evidence type="ECO:0000256" key="1">
    <source>
        <dbReference type="ARBA" id="ARBA00005964"/>
    </source>
</evidence>
<evidence type="ECO:0000313" key="6">
    <source>
        <dbReference type="EMBL" id="KAJ8951040.1"/>
    </source>
</evidence>
<evidence type="ECO:0000313" key="7">
    <source>
        <dbReference type="Proteomes" id="UP001162156"/>
    </source>
</evidence>
<dbReference type="PANTHER" id="PTHR43142:SF1">
    <property type="entry name" value="CARBOXYLIC ESTER HYDROLASE"/>
    <property type="match status" value="1"/>
</dbReference>